<gene>
    <name evidence="1" type="ORF">NQ315_008865</name>
</gene>
<protein>
    <submittedName>
        <fullName evidence="1">Uncharacterized protein</fullName>
    </submittedName>
</protein>
<evidence type="ECO:0000313" key="1">
    <source>
        <dbReference type="EMBL" id="KAJ8910453.1"/>
    </source>
</evidence>
<dbReference type="AlphaFoldDB" id="A0AAV8V8B7"/>
<dbReference type="EMBL" id="JANEYG010000292">
    <property type="protein sequence ID" value="KAJ8910453.1"/>
    <property type="molecule type" value="Genomic_DNA"/>
</dbReference>
<dbReference type="InterPro" id="IPR019791">
    <property type="entry name" value="Haem_peroxidase_animal"/>
</dbReference>
<evidence type="ECO:0000313" key="2">
    <source>
        <dbReference type="Proteomes" id="UP001159042"/>
    </source>
</evidence>
<dbReference type="Proteomes" id="UP001159042">
    <property type="component" value="Unassembled WGS sequence"/>
</dbReference>
<proteinExistence type="predicted"/>
<comment type="caution">
    <text evidence="1">The sequence shown here is derived from an EMBL/GenBank/DDBJ whole genome shotgun (WGS) entry which is preliminary data.</text>
</comment>
<name>A0AAV8V8B7_9CUCU</name>
<sequence>MSGVEGQNSNHNECAKYLSSLKFTSTPLKSSCIQLQKRCSQEEYLSAYRSVDGSCNHISDGLKGESFTAFTRYFNGTLTQREIIIVKTAYGRDKIMELAK</sequence>
<keyword evidence="2" id="KW-1185">Reference proteome</keyword>
<accession>A0AAV8V8B7</accession>
<organism evidence="1 2">
    <name type="scientific">Exocentrus adspersus</name>
    <dbReference type="NCBI Taxonomy" id="1586481"/>
    <lineage>
        <taxon>Eukaryota</taxon>
        <taxon>Metazoa</taxon>
        <taxon>Ecdysozoa</taxon>
        <taxon>Arthropoda</taxon>
        <taxon>Hexapoda</taxon>
        <taxon>Insecta</taxon>
        <taxon>Pterygota</taxon>
        <taxon>Neoptera</taxon>
        <taxon>Endopterygota</taxon>
        <taxon>Coleoptera</taxon>
        <taxon>Polyphaga</taxon>
        <taxon>Cucujiformia</taxon>
        <taxon>Chrysomeloidea</taxon>
        <taxon>Cerambycidae</taxon>
        <taxon>Lamiinae</taxon>
        <taxon>Acanthocinini</taxon>
        <taxon>Exocentrus</taxon>
    </lineage>
</organism>
<reference evidence="1 2" key="1">
    <citation type="journal article" date="2023" name="Insect Mol. Biol.">
        <title>Genome sequencing provides insights into the evolution of gene families encoding plant cell wall-degrading enzymes in longhorned beetles.</title>
        <authorList>
            <person name="Shin N.R."/>
            <person name="Okamura Y."/>
            <person name="Kirsch R."/>
            <person name="Pauchet Y."/>
        </authorList>
    </citation>
    <scope>NUCLEOTIDE SEQUENCE [LARGE SCALE GENOMIC DNA]</scope>
    <source>
        <strain evidence="1">EAD_L_NR</strain>
    </source>
</reference>
<dbReference type="PROSITE" id="PS50292">
    <property type="entry name" value="PEROXIDASE_3"/>
    <property type="match status" value="1"/>
</dbReference>